<evidence type="ECO:0000313" key="2">
    <source>
        <dbReference type="EMBL" id="RCK51873.1"/>
    </source>
</evidence>
<organism evidence="2 3">
    <name type="scientific">Thalassospira xiamenensis</name>
    <dbReference type="NCBI Taxonomy" id="220697"/>
    <lineage>
        <taxon>Bacteria</taxon>
        <taxon>Pseudomonadati</taxon>
        <taxon>Pseudomonadota</taxon>
        <taxon>Alphaproteobacteria</taxon>
        <taxon>Rhodospirillales</taxon>
        <taxon>Thalassospiraceae</taxon>
        <taxon>Thalassospira</taxon>
    </lineage>
</organism>
<proteinExistence type="predicted"/>
<dbReference type="EMBL" id="JPWJ01000002">
    <property type="protein sequence ID" value="RCK51873.1"/>
    <property type="molecule type" value="Genomic_DNA"/>
</dbReference>
<comment type="caution">
    <text evidence="2">The sequence shown here is derived from an EMBL/GenBank/DDBJ whole genome shotgun (WGS) entry which is preliminary data.</text>
</comment>
<dbReference type="Proteomes" id="UP000252266">
    <property type="component" value="Unassembled WGS sequence"/>
</dbReference>
<keyword evidence="1" id="KW-0175">Coiled coil</keyword>
<evidence type="ECO:0000313" key="3">
    <source>
        <dbReference type="Proteomes" id="UP000252266"/>
    </source>
</evidence>
<evidence type="ECO:0008006" key="4">
    <source>
        <dbReference type="Google" id="ProtNLM"/>
    </source>
</evidence>
<name>A0A367XDX4_9PROT</name>
<protein>
    <recommendedName>
        <fullName evidence="4">DUF4747 domain-containing protein</fullName>
    </recommendedName>
</protein>
<evidence type="ECO:0000256" key="1">
    <source>
        <dbReference type="SAM" id="Coils"/>
    </source>
</evidence>
<gene>
    <name evidence="2" type="ORF">TH44_05495</name>
</gene>
<reference evidence="2 3" key="1">
    <citation type="submission" date="2014-07" db="EMBL/GenBank/DDBJ databases">
        <title>Draft genome sequence of Thalassospira xiamenensis IB13.</title>
        <authorList>
            <person name="Lai Q."/>
            <person name="Shao Z."/>
        </authorList>
    </citation>
    <scope>NUCLEOTIDE SEQUENCE [LARGE SCALE GENOMIC DNA]</scope>
    <source>
        <strain evidence="2 3">IB13</strain>
    </source>
</reference>
<dbReference type="RefSeq" id="WP_062959349.1">
    <property type="nucleotide sequence ID" value="NZ_JPWJ01000002.1"/>
</dbReference>
<accession>A0A367XDX4</accession>
<dbReference type="AlphaFoldDB" id="A0A367XDX4"/>
<feature type="coiled-coil region" evidence="1">
    <location>
        <begin position="198"/>
        <end position="225"/>
    </location>
</feature>
<sequence length="322" mass="36688">MAKGDVFFANFLIKFGPYGNLMDYFKEIVAPAFFDEELSREYGDTTSYFLQNVIYVKDIEGAGPAIVGRLVKDTTLHRDQYFDPAQGLVQDESDLESAPTSMFCILLRNHKIIYGYETRFAPDLVAFKATLGKFVREKHKQYCRQISKSMKSDGYSKAEIEETFPPKPDVRVVELASRDSISQFISQYQVLRKIDVLVLDKNDENGDLKELYKELRKRKNKLSSRKSLVTHYSLEGLDKEEAVTEVDSVAATGNSLVKLNGIDRDGNKLKGNNVNFRLVKKFDELPSDSEKFGEFSSKLYLQLVDQGVLKMEDIADVTERSN</sequence>